<protein>
    <recommendedName>
        <fullName evidence="2">RNase H type-1 domain-containing protein</fullName>
    </recommendedName>
</protein>
<proteinExistence type="predicted"/>
<dbReference type="PANTHER" id="PTHR47074">
    <property type="entry name" value="BNAC02G40300D PROTEIN"/>
    <property type="match status" value="1"/>
</dbReference>
<accession>A0ABC8SYA5</accession>
<feature type="compositionally biased region" description="Polar residues" evidence="1">
    <location>
        <begin position="66"/>
        <end position="76"/>
    </location>
</feature>
<dbReference type="CDD" id="cd06222">
    <property type="entry name" value="RNase_H_like"/>
    <property type="match status" value="1"/>
</dbReference>
<dbReference type="PANTHER" id="PTHR47074:SF11">
    <property type="entry name" value="REVERSE TRANSCRIPTASE-LIKE PROTEIN"/>
    <property type="match status" value="1"/>
</dbReference>
<gene>
    <name evidence="3" type="ORF">ILEXP_LOCUS28579</name>
</gene>
<evidence type="ECO:0000313" key="3">
    <source>
        <dbReference type="EMBL" id="CAK9159868.1"/>
    </source>
</evidence>
<organism evidence="3 4">
    <name type="scientific">Ilex paraguariensis</name>
    <name type="common">yerba mate</name>
    <dbReference type="NCBI Taxonomy" id="185542"/>
    <lineage>
        <taxon>Eukaryota</taxon>
        <taxon>Viridiplantae</taxon>
        <taxon>Streptophyta</taxon>
        <taxon>Embryophyta</taxon>
        <taxon>Tracheophyta</taxon>
        <taxon>Spermatophyta</taxon>
        <taxon>Magnoliopsida</taxon>
        <taxon>eudicotyledons</taxon>
        <taxon>Gunneridae</taxon>
        <taxon>Pentapetalae</taxon>
        <taxon>asterids</taxon>
        <taxon>campanulids</taxon>
        <taxon>Aquifoliales</taxon>
        <taxon>Aquifoliaceae</taxon>
        <taxon>Ilex</taxon>
    </lineage>
</organism>
<evidence type="ECO:0000313" key="4">
    <source>
        <dbReference type="Proteomes" id="UP001642360"/>
    </source>
</evidence>
<dbReference type="Pfam" id="PF13456">
    <property type="entry name" value="RVT_3"/>
    <property type="match status" value="1"/>
</dbReference>
<dbReference type="Gene3D" id="3.30.420.10">
    <property type="entry name" value="Ribonuclease H-like superfamily/Ribonuclease H"/>
    <property type="match status" value="1"/>
</dbReference>
<comment type="caution">
    <text evidence="3">The sequence shown here is derived from an EMBL/GenBank/DDBJ whole genome shotgun (WGS) entry which is preliminary data.</text>
</comment>
<dbReference type="AlphaFoldDB" id="A0ABC8SYA5"/>
<dbReference type="InterPro" id="IPR036397">
    <property type="entry name" value="RNaseH_sf"/>
</dbReference>
<reference evidence="3 4" key="1">
    <citation type="submission" date="2024-02" db="EMBL/GenBank/DDBJ databases">
        <authorList>
            <person name="Vignale AGUSTIN F."/>
            <person name="Sosa J E."/>
            <person name="Modenutti C."/>
        </authorList>
    </citation>
    <scope>NUCLEOTIDE SEQUENCE [LARGE SCALE GENOMIC DNA]</scope>
</reference>
<keyword evidence="4" id="KW-1185">Reference proteome</keyword>
<dbReference type="InterPro" id="IPR002156">
    <property type="entry name" value="RNaseH_domain"/>
</dbReference>
<feature type="domain" description="RNase H type-1" evidence="2">
    <location>
        <begin position="88"/>
        <end position="210"/>
    </location>
</feature>
<dbReference type="EMBL" id="CAUOFW020003414">
    <property type="protein sequence ID" value="CAK9159868.1"/>
    <property type="molecule type" value="Genomic_DNA"/>
</dbReference>
<dbReference type="InterPro" id="IPR012337">
    <property type="entry name" value="RNaseH-like_sf"/>
</dbReference>
<dbReference type="SUPFAM" id="SSF53098">
    <property type="entry name" value="Ribonuclease H-like"/>
    <property type="match status" value="1"/>
</dbReference>
<evidence type="ECO:0000256" key="1">
    <source>
        <dbReference type="SAM" id="MobiDB-lite"/>
    </source>
</evidence>
<feature type="region of interest" description="Disordered" evidence="1">
    <location>
        <begin position="62"/>
        <end position="81"/>
    </location>
</feature>
<name>A0ABC8SYA5_9AQUA</name>
<evidence type="ECO:0000259" key="2">
    <source>
        <dbReference type="Pfam" id="PF13456"/>
    </source>
</evidence>
<dbReference type="InterPro" id="IPR044730">
    <property type="entry name" value="RNase_H-like_dom_plant"/>
</dbReference>
<sequence>MNQLRRLKDRDSMTYGQSLLAYQCWLIWKARNEWIYHHRQPQARGVVNQALGAVVEIHSKQDTQERTVGTNNTESQWHPPPNGWVKLNCDGSYEEKRRKGAYGVVIRDHSGVFLKGEGRTMTATSALTTQAIAVRKACGLVLKEEYNAAVIELDSMLLINSINNGTEFMQKEIEQIVRDTGQYASKIPLGRFKKIKRSANMVAHTAATKAREETLSPQWLICMPLQTIDCVNYHRS</sequence>
<dbReference type="InterPro" id="IPR052929">
    <property type="entry name" value="RNase_H-like_EbsB-rel"/>
</dbReference>
<dbReference type="Proteomes" id="UP001642360">
    <property type="component" value="Unassembled WGS sequence"/>
</dbReference>